<evidence type="ECO:0000256" key="1">
    <source>
        <dbReference type="ARBA" id="ARBA00023002"/>
    </source>
</evidence>
<sequence>MDKVLSNPWRPGVPIKNLPGNLPPDQIPHNVDLRHIPSLARQAFENLSEEWLVEDALWYDMMTLTPHIRTHFSQCQILDMWKQLTATRRPRDFQVSSTPRVARLARGTSWVSIGFTFRISDDNLVGNCSGTLAFVPAPQVSNSNSWKIWMLSTVLENYSGYGHPDIPLKAPKQTFPRQSINYAVIIVGGGQCGLSLAGRLQALGISYIVLERSAIPGYRWISRYDSVRQHTMREVNNLPFGHTWDPSDPDFLPGPTVARGFSDWVKKYNINIWTSAEVTSARFDKSHGCWTVTLTRDNQHLTLHSLHLAIALGAGLTNPRRPPPYPNEHLFTGTLMHTVCFKNSARWRGQRGLVVGSGTAAHDIAQDMHNHALSSVTMLQRDKTALYPLPWYMAGQHAIYQHDRPIELPDRLVYAMPIKIGTEIQRRSYEQWMHAHPEYFDEVERAGFRLDRTSTPNETVLNHFGGYYIDVGTTKHIVDGDIRIRSGVTIERFRPNSREIVLSDGSKIEADLVVLATGYEPDYRKDVVSILGEEITGKLGPFWGLDENGNIRGLMKEQKGEGVPPGLWLLAGAASHARFYSRFMALMMLRSLLSTDRGRGEWRSINLRWCVSL</sequence>
<dbReference type="InterPro" id="IPR050982">
    <property type="entry name" value="Auxin_biosynth/cation_transpt"/>
</dbReference>
<dbReference type="HOGENOM" id="CLU_015676_3_0_1"/>
<name>A0A072PAU3_9EURO</name>
<evidence type="ECO:0000313" key="3">
    <source>
        <dbReference type="Proteomes" id="UP000027920"/>
    </source>
</evidence>
<dbReference type="Gene3D" id="3.50.50.60">
    <property type="entry name" value="FAD/NAD(P)-binding domain"/>
    <property type="match status" value="2"/>
</dbReference>
<dbReference type="PANTHER" id="PTHR43539">
    <property type="entry name" value="FLAVIN-BINDING MONOOXYGENASE-LIKE PROTEIN (AFU_ORTHOLOGUE AFUA_4G09220)"/>
    <property type="match status" value="1"/>
</dbReference>
<keyword evidence="1" id="KW-0560">Oxidoreductase</keyword>
<dbReference type="RefSeq" id="XP_013258973.1">
    <property type="nucleotide sequence ID" value="XM_013403519.1"/>
</dbReference>
<dbReference type="GO" id="GO:0004497">
    <property type="term" value="F:monooxygenase activity"/>
    <property type="evidence" value="ECO:0007669"/>
    <property type="project" value="TreeGrafter"/>
</dbReference>
<dbReference type="PANTHER" id="PTHR43539:SF68">
    <property type="entry name" value="FLAVIN-BINDING MONOOXYGENASE-LIKE PROTEIN (AFU_ORTHOLOGUE AFUA_4G09220)"/>
    <property type="match status" value="1"/>
</dbReference>
<comment type="caution">
    <text evidence="2">The sequence shown here is derived from an EMBL/GenBank/DDBJ whole genome shotgun (WGS) entry which is preliminary data.</text>
</comment>
<dbReference type="OrthoDB" id="74360at2759"/>
<evidence type="ECO:0008006" key="4">
    <source>
        <dbReference type="Google" id="ProtNLM"/>
    </source>
</evidence>
<dbReference type="VEuPathDB" id="FungiDB:A1O9_07964"/>
<dbReference type="InterPro" id="IPR036188">
    <property type="entry name" value="FAD/NAD-bd_sf"/>
</dbReference>
<keyword evidence="3" id="KW-1185">Reference proteome</keyword>
<dbReference type="SUPFAM" id="SSF51905">
    <property type="entry name" value="FAD/NAD(P)-binding domain"/>
    <property type="match status" value="1"/>
</dbReference>
<protein>
    <recommendedName>
        <fullName evidence="4">FAD/NAD(P)-binding domain-containing protein</fullName>
    </recommendedName>
</protein>
<dbReference type="Proteomes" id="UP000027920">
    <property type="component" value="Unassembled WGS sequence"/>
</dbReference>
<reference evidence="2 3" key="1">
    <citation type="submission" date="2013-03" db="EMBL/GenBank/DDBJ databases">
        <title>The Genome Sequence of Exophiala aquamarina CBS 119918.</title>
        <authorList>
            <consortium name="The Broad Institute Genomics Platform"/>
            <person name="Cuomo C."/>
            <person name="de Hoog S."/>
            <person name="Gorbushina A."/>
            <person name="Walker B."/>
            <person name="Young S.K."/>
            <person name="Zeng Q."/>
            <person name="Gargeya S."/>
            <person name="Fitzgerald M."/>
            <person name="Haas B."/>
            <person name="Abouelleil A."/>
            <person name="Allen A.W."/>
            <person name="Alvarado L."/>
            <person name="Arachchi H.M."/>
            <person name="Berlin A.M."/>
            <person name="Chapman S.B."/>
            <person name="Gainer-Dewar J."/>
            <person name="Goldberg J."/>
            <person name="Griggs A."/>
            <person name="Gujja S."/>
            <person name="Hansen M."/>
            <person name="Howarth C."/>
            <person name="Imamovic A."/>
            <person name="Ireland A."/>
            <person name="Larimer J."/>
            <person name="McCowan C."/>
            <person name="Murphy C."/>
            <person name="Pearson M."/>
            <person name="Poon T.W."/>
            <person name="Priest M."/>
            <person name="Roberts A."/>
            <person name="Saif S."/>
            <person name="Shea T."/>
            <person name="Sisk P."/>
            <person name="Sykes S."/>
            <person name="Wortman J."/>
            <person name="Nusbaum C."/>
            <person name="Birren B."/>
        </authorList>
    </citation>
    <scope>NUCLEOTIDE SEQUENCE [LARGE SCALE GENOMIC DNA]</scope>
    <source>
        <strain evidence="2 3">CBS 119918</strain>
    </source>
</reference>
<organism evidence="2 3">
    <name type="scientific">Exophiala aquamarina CBS 119918</name>
    <dbReference type="NCBI Taxonomy" id="1182545"/>
    <lineage>
        <taxon>Eukaryota</taxon>
        <taxon>Fungi</taxon>
        <taxon>Dikarya</taxon>
        <taxon>Ascomycota</taxon>
        <taxon>Pezizomycotina</taxon>
        <taxon>Eurotiomycetes</taxon>
        <taxon>Chaetothyriomycetidae</taxon>
        <taxon>Chaetothyriales</taxon>
        <taxon>Herpotrichiellaceae</taxon>
        <taxon>Exophiala</taxon>
    </lineage>
</organism>
<dbReference type="GO" id="GO:0050660">
    <property type="term" value="F:flavin adenine dinucleotide binding"/>
    <property type="evidence" value="ECO:0007669"/>
    <property type="project" value="TreeGrafter"/>
</dbReference>
<gene>
    <name evidence="2" type="ORF">A1O9_07964</name>
</gene>
<dbReference type="EMBL" id="AMGV01000006">
    <property type="protein sequence ID" value="KEF56383.1"/>
    <property type="molecule type" value="Genomic_DNA"/>
</dbReference>
<evidence type="ECO:0000313" key="2">
    <source>
        <dbReference type="EMBL" id="KEF56383.1"/>
    </source>
</evidence>
<dbReference type="GeneID" id="25282877"/>
<dbReference type="AlphaFoldDB" id="A0A072PAU3"/>
<dbReference type="Pfam" id="PF13738">
    <property type="entry name" value="Pyr_redox_3"/>
    <property type="match status" value="1"/>
</dbReference>
<proteinExistence type="predicted"/>
<accession>A0A072PAU3</accession>